<evidence type="ECO:0000256" key="1">
    <source>
        <dbReference type="SAM" id="Phobius"/>
    </source>
</evidence>
<dbReference type="EMBL" id="JAKRRY010000009">
    <property type="protein sequence ID" value="MCW8346174.1"/>
    <property type="molecule type" value="Genomic_DNA"/>
</dbReference>
<dbReference type="Pfam" id="PF11143">
    <property type="entry name" value="DUF2919"/>
    <property type="match status" value="1"/>
</dbReference>
<feature type="transmembrane region" description="Helical" evidence="1">
    <location>
        <begin position="88"/>
        <end position="111"/>
    </location>
</feature>
<reference evidence="2" key="1">
    <citation type="submission" date="2022-02" db="EMBL/GenBank/DDBJ databases">
        <title>Vibrio sp. nov, a new bacterium isolated from seawater.</title>
        <authorList>
            <person name="Yuan Y."/>
        </authorList>
    </citation>
    <scope>NUCLEOTIDE SEQUENCE</scope>
    <source>
        <strain evidence="2">ZSDZ65</strain>
    </source>
</reference>
<dbReference type="Proteomes" id="UP001155587">
    <property type="component" value="Unassembled WGS sequence"/>
</dbReference>
<evidence type="ECO:0000313" key="3">
    <source>
        <dbReference type="Proteomes" id="UP001155587"/>
    </source>
</evidence>
<organism evidence="2 3">
    <name type="scientific">Vibrio qingdaonensis</name>
    <dbReference type="NCBI Taxonomy" id="2829491"/>
    <lineage>
        <taxon>Bacteria</taxon>
        <taxon>Pseudomonadati</taxon>
        <taxon>Pseudomonadota</taxon>
        <taxon>Gammaproteobacteria</taxon>
        <taxon>Vibrionales</taxon>
        <taxon>Vibrionaceae</taxon>
        <taxon>Vibrio</taxon>
    </lineage>
</organism>
<keyword evidence="1" id="KW-0812">Transmembrane</keyword>
<name>A0A9X3HWD3_9VIBR</name>
<dbReference type="RefSeq" id="WP_265674561.1">
    <property type="nucleotide sequence ID" value="NZ_JAKRRY010000009.1"/>
</dbReference>
<proteinExistence type="predicted"/>
<sequence length="164" mass="18836">MRYALEQYDKHGFLKAPIWLWLGWFFLIRAWVVFVVAGASRNEGVTILEYVYPDQQMLYIGLAMGLPIAIAMWLISLRKPESTYINGLVNYLKPISLIVVAGQLIHTTYLVNLQHWGFSWTNAVTLVLLLWFAIYLVNSRTVVDCLATPNDIRSVTDHNHNSTH</sequence>
<keyword evidence="1" id="KW-1133">Transmembrane helix</keyword>
<gene>
    <name evidence="2" type="ORF">MD535_09160</name>
</gene>
<dbReference type="InterPro" id="IPR021318">
    <property type="entry name" value="DUF2919"/>
</dbReference>
<feature type="transmembrane region" description="Helical" evidence="1">
    <location>
        <begin position="117"/>
        <end position="137"/>
    </location>
</feature>
<comment type="caution">
    <text evidence="2">The sequence shown here is derived from an EMBL/GenBank/DDBJ whole genome shotgun (WGS) entry which is preliminary data.</text>
</comment>
<accession>A0A9X3HWD3</accession>
<feature type="transmembrane region" description="Helical" evidence="1">
    <location>
        <begin position="12"/>
        <end position="37"/>
    </location>
</feature>
<dbReference type="AlphaFoldDB" id="A0A9X3HWD3"/>
<keyword evidence="3" id="KW-1185">Reference proteome</keyword>
<keyword evidence="1" id="KW-0472">Membrane</keyword>
<feature type="transmembrane region" description="Helical" evidence="1">
    <location>
        <begin position="57"/>
        <end position="76"/>
    </location>
</feature>
<protein>
    <submittedName>
        <fullName evidence="2">DUF2919 domain-containing protein</fullName>
    </submittedName>
</protein>
<evidence type="ECO:0000313" key="2">
    <source>
        <dbReference type="EMBL" id="MCW8346174.1"/>
    </source>
</evidence>